<evidence type="ECO:0000256" key="1">
    <source>
        <dbReference type="ARBA" id="ARBA00023002"/>
    </source>
</evidence>
<gene>
    <name evidence="5" type="ORF">R3P95_05035</name>
</gene>
<comment type="caution">
    <text evidence="5">The sequence shown here is derived from an EMBL/GenBank/DDBJ whole genome shotgun (WGS) entry which is preliminary data.</text>
</comment>
<dbReference type="PANTHER" id="PTHR43353">
    <property type="entry name" value="SUCCINATE-SEMIALDEHYDE DEHYDROGENASE, MITOCHONDRIAL"/>
    <property type="match status" value="1"/>
</dbReference>
<dbReference type="InterPro" id="IPR050740">
    <property type="entry name" value="Aldehyde_DH_Superfamily"/>
</dbReference>
<dbReference type="SUPFAM" id="SSF53720">
    <property type="entry name" value="ALDH-like"/>
    <property type="match status" value="1"/>
</dbReference>
<dbReference type="PANTHER" id="PTHR43353:SF5">
    <property type="entry name" value="SUCCINATE-SEMIALDEHYDE DEHYDROGENASE, MITOCHONDRIAL"/>
    <property type="match status" value="1"/>
</dbReference>
<comment type="similarity">
    <text evidence="3">Belongs to the aldehyde dehydrogenase family.</text>
</comment>
<proteinExistence type="inferred from homology"/>
<dbReference type="PROSITE" id="PS00687">
    <property type="entry name" value="ALDEHYDE_DEHYDR_GLU"/>
    <property type="match status" value="1"/>
</dbReference>
<keyword evidence="1 3" id="KW-0560">Oxidoreductase</keyword>
<dbReference type="GO" id="GO:0016491">
    <property type="term" value="F:oxidoreductase activity"/>
    <property type="evidence" value="ECO:0007669"/>
    <property type="project" value="UniProtKB-KW"/>
</dbReference>
<dbReference type="InterPro" id="IPR016162">
    <property type="entry name" value="Ald_DH_N"/>
</dbReference>
<accession>A0ABU4AUI0</accession>
<dbReference type="InterPro" id="IPR016161">
    <property type="entry name" value="Ald_DH/histidinol_DH"/>
</dbReference>
<keyword evidence="6" id="KW-1185">Reference proteome</keyword>
<dbReference type="InterPro" id="IPR016163">
    <property type="entry name" value="Ald_DH_C"/>
</dbReference>
<dbReference type="Pfam" id="PF00171">
    <property type="entry name" value="Aldedh"/>
    <property type="match status" value="1"/>
</dbReference>
<evidence type="ECO:0000256" key="2">
    <source>
        <dbReference type="PROSITE-ProRule" id="PRU10007"/>
    </source>
</evidence>
<feature type="domain" description="Aldehyde dehydrogenase" evidence="4">
    <location>
        <begin position="25"/>
        <end position="480"/>
    </location>
</feature>
<evidence type="ECO:0000313" key="6">
    <source>
        <dbReference type="Proteomes" id="UP001185899"/>
    </source>
</evidence>
<evidence type="ECO:0000259" key="4">
    <source>
        <dbReference type="Pfam" id="PF00171"/>
    </source>
</evidence>
<dbReference type="Gene3D" id="3.40.605.10">
    <property type="entry name" value="Aldehyde Dehydrogenase, Chain A, domain 1"/>
    <property type="match status" value="1"/>
</dbReference>
<dbReference type="Proteomes" id="UP001185899">
    <property type="component" value="Unassembled WGS sequence"/>
</dbReference>
<organism evidence="5 6">
    <name type="scientific">Rhodococcus cercidiphylli</name>
    <dbReference type="NCBI Taxonomy" id="489916"/>
    <lineage>
        <taxon>Bacteria</taxon>
        <taxon>Bacillati</taxon>
        <taxon>Actinomycetota</taxon>
        <taxon>Actinomycetes</taxon>
        <taxon>Mycobacteriales</taxon>
        <taxon>Nocardiaceae</taxon>
        <taxon>Rhodococcus</taxon>
    </lineage>
</organism>
<reference evidence="5 6" key="1">
    <citation type="submission" date="2023-10" db="EMBL/GenBank/DDBJ databases">
        <title>Development of a sustainable strategy for remediation of hydrocarbon-contaminated territories based on the waste exchange concept.</title>
        <authorList>
            <person name="Krivoruchko A."/>
        </authorList>
    </citation>
    <scope>NUCLEOTIDE SEQUENCE [LARGE SCALE GENOMIC DNA]</scope>
    <source>
        <strain evidence="5 6">IEGM 1322</strain>
    </source>
</reference>
<protein>
    <submittedName>
        <fullName evidence="5">NAD-dependent succinate-semialdehyde dehydrogenase</fullName>
        <ecNumber evidence="5">1.2.1.-</ecNumber>
    </submittedName>
</protein>
<evidence type="ECO:0000313" key="5">
    <source>
        <dbReference type="EMBL" id="MDV6229905.1"/>
    </source>
</evidence>
<sequence>MDAYDLISSLPTDLWLGGVQSPSASGARFAVLNPATGDELTTVADATAADGIAALDLAAEAQPGWAATPARERAEILRRAFDLLQERAADFALLMTLEMGKSLAESHGEVKYGSEFLRWFSEEAVRIGGRFTPAPAGNGSILVTKSPVGPVLAITPWNFPLAMGTRKIGPALAAGCTVIVKPAEDTPLTMLLLGQVFADAGLPSGVLSILPTSDAASVTGPLMDDPRLRKITFTGSTGVGKLLVRNAADRLLRTSMELGGNAPFIVFDDADIDAAVDGAMLAKMRNGGEACTAANRLYVANSVREEFTAKLTARIEALTVGPGDREGTDIGPLINDKQRRTVTALVDDAVAKGARVRTGGAAPEGPGFFYAPTVLDSIPGDANLLQDEIFGPVAAIVGFDTEDEAVAAANDTRYGLVAYFYTESLDRALRVSAALDTGMVGVNRGAISDAAAPFGGVKESGFGREGGSEGIEEYLETKYIALR</sequence>
<dbReference type="EMBL" id="JAWLKE010000002">
    <property type="protein sequence ID" value="MDV6229905.1"/>
    <property type="molecule type" value="Genomic_DNA"/>
</dbReference>
<dbReference type="InterPro" id="IPR015590">
    <property type="entry name" value="Aldehyde_DH_dom"/>
</dbReference>
<dbReference type="InterPro" id="IPR029510">
    <property type="entry name" value="Ald_DH_CS_GLU"/>
</dbReference>
<dbReference type="Gene3D" id="3.40.309.10">
    <property type="entry name" value="Aldehyde Dehydrogenase, Chain A, domain 2"/>
    <property type="match status" value="1"/>
</dbReference>
<feature type="active site" evidence="2">
    <location>
        <position position="257"/>
    </location>
</feature>
<dbReference type="RefSeq" id="WP_317547479.1">
    <property type="nucleotide sequence ID" value="NZ_JAWLKE010000002.1"/>
</dbReference>
<dbReference type="EC" id="1.2.1.-" evidence="5"/>
<dbReference type="CDD" id="cd07103">
    <property type="entry name" value="ALDH_F5_SSADH_GabD"/>
    <property type="match status" value="1"/>
</dbReference>
<evidence type="ECO:0000256" key="3">
    <source>
        <dbReference type="RuleBase" id="RU003345"/>
    </source>
</evidence>
<name>A0ABU4AUI0_9NOCA</name>